<dbReference type="Proteomes" id="UP000076552">
    <property type="component" value="Unassembled WGS sequence"/>
</dbReference>
<dbReference type="GO" id="GO:0031145">
    <property type="term" value="P:anaphase-promoting complex-dependent catabolic process"/>
    <property type="evidence" value="ECO:0007669"/>
    <property type="project" value="InterPro"/>
</dbReference>
<feature type="compositionally biased region" description="Acidic residues" evidence="1">
    <location>
        <begin position="197"/>
        <end position="234"/>
    </location>
</feature>
<dbReference type="STRING" id="708197.A0A166N0Y7"/>
<feature type="compositionally biased region" description="Basic and acidic residues" evidence="1">
    <location>
        <begin position="166"/>
        <end position="183"/>
    </location>
</feature>
<name>A0A166N0Y7_9PEZI</name>
<evidence type="ECO:0000313" key="3">
    <source>
        <dbReference type="Proteomes" id="UP000076552"/>
    </source>
</evidence>
<keyword evidence="3" id="KW-1185">Reference proteome</keyword>
<feature type="compositionally biased region" description="Acidic residues" evidence="1">
    <location>
        <begin position="383"/>
        <end position="395"/>
    </location>
</feature>
<feature type="compositionally biased region" description="Low complexity" evidence="1">
    <location>
        <begin position="15"/>
        <end position="24"/>
    </location>
</feature>
<comment type="caution">
    <text evidence="2">The sequence shown here is derived from an EMBL/GenBank/DDBJ whole genome shotgun (WGS) entry which is preliminary data.</text>
</comment>
<dbReference type="Pfam" id="PF05841">
    <property type="entry name" value="Apc15p"/>
    <property type="match status" value="1"/>
</dbReference>
<feature type="compositionally biased region" description="Acidic residues" evidence="1">
    <location>
        <begin position="301"/>
        <end position="313"/>
    </location>
</feature>
<dbReference type="EMBL" id="LFIV01000234">
    <property type="protein sequence ID" value="KZL65194.1"/>
    <property type="molecule type" value="Genomic_DNA"/>
</dbReference>
<dbReference type="InterPro" id="IPR008402">
    <property type="entry name" value="APC_su15/mnd2"/>
</dbReference>
<evidence type="ECO:0000313" key="2">
    <source>
        <dbReference type="EMBL" id="KZL65194.1"/>
    </source>
</evidence>
<feature type="compositionally biased region" description="Low complexity" evidence="1">
    <location>
        <begin position="104"/>
        <end position="114"/>
    </location>
</feature>
<feature type="compositionally biased region" description="Low complexity" evidence="1">
    <location>
        <begin position="369"/>
        <end position="381"/>
    </location>
</feature>
<feature type="compositionally biased region" description="Low complexity" evidence="1">
    <location>
        <begin position="399"/>
        <end position="413"/>
    </location>
</feature>
<feature type="region of interest" description="Disordered" evidence="1">
    <location>
        <begin position="166"/>
        <end position="281"/>
    </location>
</feature>
<feature type="region of interest" description="Disordered" evidence="1">
    <location>
        <begin position="1"/>
        <end position="26"/>
    </location>
</feature>
<organism evidence="2 3">
    <name type="scientific">Colletotrichum tofieldiae</name>
    <dbReference type="NCBI Taxonomy" id="708197"/>
    <lineage>
        <taxon>Eukaryota</taxon>
        <taxon>Fungi</taxon>
        <taxon>Dikarya</taxon>
        <taxon>Ascomycota</taxon>
        <taxon>Pezizomycotina</taxon>
        <taxon>Sordariomycetes</taxon>
        <taxon>Hypocreomycetidae</taxon>
        <taxon>Glomerellales</taxon>
        <taxon>Glomerellaceae</taxon>
        <taxon>Colletotrichum</taxon>
        <taxon>Colletotrichum spaethianum species complex</taxon>
    </lineage>
</organism>
<evidence type="ECO:0000256" key="1">
    <source>
        <dbReference type="SAM" id="MobiDB-lite"/>
    </source>
</evidence>
<dbReference type="AlphaFoldDB" id="A0A166N0Y7"/>
<sequence>MFTLATSRQAPAAGSSWSRQSSQQLRTVANSIGETSVHVYTPPEPPRSIALPIWHGQAAMFGLLPDLTPRDSHSIWYTSSRNPVTQAALLGAHDQRDNNHGGPSQQQQQHNSSSRRAGQLLIERSALARLRADEQQMDRRRLHVQNFGSTWLKPPGVPKSLHQIREERREQEEHAEAMRREQLAQELAEAEAAGQDGLEDVAEGEEAGEVRDLDDEIPDAEESFGFDGGEDSMADELSSSEGGILDDDDNDDEEEDGEEDDDDDATAVDEDEDERRDGLVAARMRMADDAFRQAMARGDVDGDDMYGAEEELEASGQGHMLDEEDLLAPGEGGGAGDDLGMDMDADLDDEIPEAGELSGVYEHTDSEAELSLSSSSDARGASSDEDDDEDDDEGDISFAPRAAPLRAPLSPTGDRGRGLRGPAGPRSSMDLSGLLSADGSSMMDSSPNVRAQRR</sequence>
<dbReference type="GO" id="GO:0005680">
    <property type="term" value="C:anaphase-promoting complex"/>
    <property type="evidence" value="ECO:0007669"/>
    <property type="project" value="InterPro"/>
</dbReference>
<feature type="region of interest" description="Disordered" evidence="1">
    <location>
        <begin position="300"/>
        <end position="454"/>
    </location>
</feature>
<feature type="compositionally biased region" description="Polar residues" evidence="1">
    <location>
        <begin position="444"/>
        <end position="454"/>
    </location>
</feature>
<feature type="compositionally biased region" description="Acidic residues" evidence="1">
    <location>
        <begin position="244"/>
        <end position="274"/>
    </location>
</feature>
<gene>
    <name evidence="2" type="ORF">CT0861_11993</name>
</gene>
<accession>A0A166N0Y7</accession>
<proteinExistence type="predicted"/>
<feature type="compositionally biased region" description="Low complexity" evidence="1">
    <location>
        <begin position="184"/>
        <end position="196"/>
    </location>
</feature>
<protein>
    <submittedName>
        <fullName evidence="2">Replicase polyprotein 1A</fullName>
    </submittedName>
</protein>
<feature type="region of interest" description="Disordered" evidence="1">
    <location>
        <begin position="94"/>
        <end position="117"/>
    </location>
</feature>
<feature type="compositionally biased region" description="Acidic residues" evidence="1">
    <location>
        <begin position="339"/>
        <end position="353"/>
    </location>
</feature>
<feature type="compositionally biased region" description="Low complexity" evidence="1">
    <location>
        <begin position="420"/>
        <end position="443"/>
    </location>
</feature>
<reference evidence="2 3" key="1">
    <citation type="submission" date="2015-06" db="EMBL/GenBank/DDBJ databases">
        <title>Survival trade-offs in plant roots during colonization by closely related pathogenic and mutualistic fungi.</title>
        <authorList>
            <person name="Hacquard S."/>
            <person name="Kracher B."/>
            <person name="Hiruma K."/>
            <person name="Weinman A."/>
            <person name="Muench P."/>
            <person name="Garrido Oter R."/>
            <person name="Ver Loren van Themaat E."/>
            <person name="Dallerey J.-F."/>
            <person name="Damm U."/>
            <person name="Henrissat B."/>
            <person name="Lespinet O."/>
            <person name="Thon M."/>
            <person name="Kemen E."/>
            <person name="McHardy A.C."/>
            <person name="Schulze-Lefert P."/>
            <person name="O'Connell R.J."/>
        </authorList>
    </citation>
    <scope>NUCLEOTIDE SEQUENCE [LARGE SCALE GENOMIC DNA]</scope>
    <source>
        <strain evidence="2 3">0861</strain>
    </source>
</reference>